<dbReference type="InterPro" id="IPR036388">
    <property type="entry name" value="WH-like_DNA-bd_sf"/>
</dbReference>
<evidence type="ECO:0000313" key="2">
    <source>
        <dbReference type="Proteomes" id="UP000199691"/>
    </source>
</evidence>
<sequence>MAEIHSSSALTRGRGCELAAEATALPPCVFDRGRLSRTIDRLARDGWVRREDAGVDGRGQCAVLAAEGVNEVRRAARHHVEQVRELVAGDGHGR</sequence>
<organism evidence="1 2">
    <name type="scientific">Lentzea jiangxiensis</name>
    <dbReference type="NCBI Taxonomy" id="641025"/>
    <lineage>
        <taxon>Bacteria</taxon>
        <taxon>Bacillati</taxon>
        <taxon>Actinomycetota</taxon>
        <taxon>Actinomycetes</taxon>
        <taxon>Pseudonocardiales</taxon>
        <taxon>Pseudonocardiaceae</taxon>
        <taxon>Lentzea</taxon>
    </lineage>
</organism>
<evidence type="ECO:0008006" key="3">
    <source>
        <dbReference type="Google" id="ProtNLM"/>
    </source>
</evidence>
<protein>
    <recommendedName>
        <fullName evidence="3">HTH marR-type domain-containing protein</fullName>
    </recommendedName>
</protein>
<dbReference type="OrthoDB" id="3254910at2"/>
<dbReference type="AlphaFoldDB" id="A0A1H0SLZ3"/>
<dbReference type="InterPro" id="IPR036390">
    <property type="entry name" value="WH_DNA-bd_sf"/>
</dbReference>
<gene>
    <name evidence="1" type="ORF">SAMN05421507_108152</name>
</gene>
<dbReference type="Proteomes" id="UP000199691">
    <property type="component" value="Unassembled WGS sequence"/>
</dbReference>
<accession>A0A1H0SLZ3</accession>
<reference evidence="2" key="1">
    <citation type="submission" date="2016-10" db="EMBL/GenBank/DDBJ databases">
        <authorList>
            <person name="Varghese N."/>
            <person name="Submissions S."/>
        </authorList>
    </citation>
    <scope>NUCLEOTIDE SEQUENCE [LARGE SCALE GENOMIC DNA]</scope>
    <source>
        <strain evidence="2">CGMCC 4.6609</strain>
    </source>
</reference>
<proteinExistence type="predicted"/>
<dbReference type="SUPFAM" id="SSF46785">
    <property type="entry name" value="Winged helix' DNA-binding domain"/>
    <property type="match status" value="1"/>
</dbReference>
<evidence type="ECO:0000313" key="1">
    <source>
        <dbReference type="EMBL" id="SDP42842.1"/>
    </source>
</evidence>
<dbReference type="Gene3D" id="1.10.10.10">
    <property type="entry name" value="Winged helix-like DNA-binding domain superfamily/Winged helix DNA-binding domain"/>
    <property type="match status" value="1"/>
</dbReference>
<keyword evidence="2" id="KW-1185">Reference proteome</keyword>
<dbReference type="EMBL" id="FNIX01000008">
    <property type="protein sequence ID" value="SDP42842.1"/>
    <property type="molecule type" value="Genomic_DNA"/>
</dbReference>
<dbReference type="STRING" id="641025.SAMN05421507_108152"/>
<name>A0A1H0SLZ3_9PSEU</name>